<dbReference type="OrthoDB" id="9815217at2"/>
<evidence type="ECO:0000256" key="8">
    <source>
        <dbReference type="SAM" id="Phobius"/>
    </source>
</evidence>
<dbReference type="STRING" id="401053.AciPR4_1120"/>
<evidence type="ECO:0000313" key="11">
    <source>
        <dbReference type="Proteomes" id="UP000006844"/>
    </source>
</evidence>
<comment type="similarity">
    <text evidence="2">Belongs to the MotB family.</text>
</comment>
<evidence type="ECO:0000256" key="3">
    <source>
        <dbReference type="ARBA" id="ARBA00022475"/>
    </source>
</evidence>
<dbReference type="InterPro" id="IPR036737">
    <property type="entry name" value="OmpA-like_sf"/>
</dbReference>
<dbReference type="Pfam" id="PF13677">
    <property type="entry name" value="MotB_plug"/>
    <property type="match status" value="1"/>
</dbReference>
<reference evidence="10 11" key="1">
    <citation type="journal article" date="2012" name="Stand. Genomic Sci.">
        <title>Complete genome sequence of Terriglobus saanensis type strain SP1PR4(T), an Acidobacteria from tundra soil.</title>
        <authorList>
            <person name="Rawat S.R."/>
            <person name="Mannisto M.K."/>
            <person name="Starovoytov V."/>
            <person name="Goodwin L."/>
            <person name="Nolan M."/>
            <person name="Hauser L."/>
            <person name="Land M."/>
            <person name="Davenport K.W."/>
            <person name="Woyke T."/>
            <person name="Haggblom M.M."/>
        </authorList>
    </citation>
    <scope>NUCLEOTIDE SEQUENCE</scope>
    <source>
        <strain evidence="11">ATCC BAA-1853 / DSM 23119 / SP1PR4</strain>
    </source>
</reference>
<keyword evidence="11" id="KW-1185">Reference proteome</keyword>
<evidence type="ECO:0000256" key="2">
    <source>
        <dbReference type="ARBA" id="ARBA00008914"/>
    </source>
</evidence>
<dbReference type="Proteomes" id="UP000006844">
    <property type="component" value="Chromosome"/>
</dbReference>
<evidence type="ECO:0000256" key="5">
    <source>
        <dbReference type="ARBA" id="ARBA00022989"/>
    </source>
</evidence>
<gene>
    <name evidence="10" type="ordered locus">AciPR4_1120</name>
</gene>
<evidence type="ECO:0000256" key="4">
    <source>
        <dbReference type="ARBA" id="ARBA00022692"/>
    </source>
</evidence>
<evidence type="ECO:0000256" key="1">
    <source>
        <dbReference type="ARBA" id="ARBA00004162"/>
    </source>
</evidence>
<keyword evidence="3" id="KW-1003">Cell membrane</keyword>
<dbReference type="AlphaFoldDB" id="E8UXK4"/>
<dbReference type="PANTHER" id="PTHR30329">
    <property type="entry name" value="STATOR ELEMENT OF FLAGELLAR MOTOR COMPLEX"/>
    <property type="match status" value="1"/>
</dbReference>
<organism evidence="10 11">
    <name type="scientific">Terriglobus saanensis (strain ATCC BAA-1853 / DSM 23119 / SP1PR4)</name>
    <dbReference type="NCBI Taxonomy" id="401053"/>
    <lineage>
        <taxon>Bacteria</taxon>
        <taxon>Pseudomonadati</taxon>
        <taxon>Acidobacteriota</taxon>
        <taxon>Terriglobia</taxon>
        <taxon>Terriglobales</taxon>
        <taxon>Acidobacteriaceae</taxon>
        <taxon>Terriglobus</taxon>
    </lineage>
</organism>
<proteinExistence type="inferred from homology"/>
<dbReference type="eggNOG" id="COG1360">
    <property type="taxonomic scope" value="Bacteria"/>
</dbReference>
<dbReference type="KEGG" id="tsa:AciPR4_1120"/>
<keyword evidence="5 8" id="KW-1133">Transmembrane helix</keyword>
<accession>E8UXK4</accession>
<dbReference type="Pfam" id="PF00691">
    <property type="entry name" value="OmpA"/>
    <property type="match status" value="1"/>
</dbReference>
<evidence type="ECO:0000313" key="10">
    <source>
        <dbReference type="EMBL" id="ADV81948.1"/>
    </source>
</evidence>
<dbReference type="InterPro" id="IPR006665">
    <property type="entry name" value="OmpA-like"/>
</dbReference>
<protein>
    <submittedName>
        <fullName evidence="10">OmpA/MotB domain protein</fullName>
    </submittedName>
</protein>
<feature type="transmembrane region" description="Helical" evidence="8">
    <location>
        <begin position="16"/>
        <end position="36"/>
    </location>
</feature>
<evidence type="ECO:0000256" key="6">
    <source>
        <dbReference type="ARBA" id="ARBA00023136"/>
    </source>
</evidence>
<dbReference type="HOGENOM" id="CLU_016890_0_0_0"/>
<dbReference type="PANTHER" id="PTHR30329:SF21">
    <property type="entry name" value="LIPOPROTEIN YIAD-RELATED"/>
    <property type="match status" value="1"/>
</dbReference>
<dbReference type="CDD" id="cd07185">
    <property type="entry name" value="OmpA_C-like"/>
    <property type="match status" value="1"/>
</dbReference>
<keyword evidence="4 8" id="KW-0812">Transmembrane</keyword>
<keyword evidence="6 7" id="KW-0472">Membrane</keyword>
<sequence>MRGKKKHAPHGHERWLVSYADFITLLFAFFVVLFAGSRGDAKKQQLLAVAIQTAFAQGAFDAHSKTPALAPSAGAMGKPTPIAMPTPMTPEAAARKEAADKKRIYDALAQMAVPQKNQNLPPLGAKPPSPEKRGTAISAVSFRSEPEGLVLSLQDAGFFNSGSAALRADAIPVLERIAASLPMGPLRVEGHTDNVAIHTALYASNWELSTARANAIARVLLARSLVNPASLAVAGYAEFHPISSNSTEEGRAKNRRVDIVLLKQPLAELAQIVSPAKPSLSPTP</sequence>
<dbReference type="EMBL" id="CP002467">
    <property type="protein sequence ID" value="ADV81948.1"/>
    <property type="molecule type" value="Genomic_DNA"/>
</dbReference>
<feature type="domain" description="OmpA-like" evidence="9">
    <location>
        <begin position="146"/>
        <end position="265"/>
    </location>
</feature>
<dbReference type="InterPro" id="IPR025713">
    <property type="entry name" value="MotB-like_N_dom"/>
</dbReference>
<dbReference type="GO" id="GO:0005886">
    <property type="term" value="C:plasma membrane"/>
    <property type="evidence" value="ECO:0007669"/>
    <property type="project" value="UniProtKB-SubCell"/>
</dbReference>
<dbReference type="SUPFAM" id="SSF103088">
    <property type="entry name" value="OmpA-like"/>
    <property type="match status" value="1"/>
</dbReference>
<name>E8UXK4_TERSS</name>
<evidence type="ECO:0000256" key="7">
    <source>
        <dbReference type="PROSITE-ProRule" id="PRU00473"/>
    </source>
</evidence>
<dbReference type="Gene3D" id="3.30.1330.60">
    <property type="entry name" value="OmpA-like domain"/>
    <property type="match status" value="1"/>
</dbReference>
<comment type="subcellular location">
    <subcellularLocation>
        <location evidence="1">Cell membrane</location>
        <topology evidence="1">Single-pass membrane protein</topology>
    </subcellularLocation>
</comment>
<dbReference type="PROSITE" id="PS51123">
    <property type="entry name" value="OMPA_2"/>
    <property type="match status" value="1"/>
</dbReference>
<dbReference type="InterPro" id="IPR050330">
    <property type="entry name" value="Bact_OuterMem_StrucFunc"/>
</dbReference>
<evidence type="ECO:0000259" key="9">
    <source>
        <dbReference type="PROSITE" id="PS51123"/>
    </source>
</evidence>